<keyword evidence="1" id="KW-0472">Membrane</keyword>
<organism evidence="2">
    <name type="scientific">freshwater metagenome</name>
    <dbReference type="NCBI Taxonomy" id="449393"/>
    <lineage>
        <taxon>unclassified sequences</taxon>
        <taxon>metagenomes</taxon>
        <taxon>ecological metagenomes</taxon>
    </lineage>
</organism>
<evidence type="ECO:0000313" key="2">
    <source>
        <dbReference type="EMBL" id="CAB4952820.1"/>
    </source>
</evidence>
<name>A0A6J7K9Z9_9ZZZZ</name>
<reference evidence="2" key="1">
    <citation type="submission" date="2020-05" db="EMBL/GenBank/DDBJ databases">
        <authorList>
            <person name="Chiriac C."/>
            <person name="Salcher M."/>
            <person name="Ghai R."/>
            <person name="Kavagutti S V."/>
        </authorList>
    </citation>
    <scope>NUCLEOTIDE SEQUENCE</scope>
</reference>
<dbReference type="EMBL" id="CAFBNP010000070">
    <property type="protein sequence ID" value="CAB4952820.1"/>
    <property type="molecule type" value="Genomic_DNA"/>
</dbReference>
<accession>A0A6J7K9Z9</accession>
<keyword evidence="1" id="KW-1133">Transmembrane helix</keyword>
<evidence type="ECO:0000256" key="1">
    <source>
        <dbReference type="SAM" id="Phobius"/>
    </source>
</evidence>
<dbReference type="Gene3D" id="2.60.120.200">
    <property type="match status" value="1"/>
</dbReference>
<dbReference type="Pfam" id="PF13385">
    <property type="entry name" value="Laminin_G_3"/>
    <property type="match status" value="1"/>
</dbReference>
<sequence length="421" mass="43976">MVYDTDENYHDDPIDLGQVPSKKRLSSIFAFLLLLAGGTFFVQTTLAANVSLNSGSPIEFGQGISATTACSGATNLTITPNSTFINVSGGGTYYFSSVTVSNIPSNCHGKDFTIYAYGNTNSTPLALFNTTSTSAVVYNNAGTFQLGAGSTGLSITSGSGTFRLTFDNPVATSGTVFKVTVQSGPHVDTSPTSGSYTFDNTTNQYLRSASTGYAATDFKRADFTIECWVYPLSNQGGWTPIVSIGTAVGGTELRIGASMGGNNLTGALYPGGGRDVTIGNVQMTANAWHHLALVRSGNTMSFYLDGVRTGYDSNALFNNADFANNGYIYIAQNPWPDGGFHGRVSNVRFVKGLAVYTGAFTPPSQSFSLTQSAGTNIAAITNQTTFLMSMAPGSSLVDSSSSAIVMNAIGSPVASSSNPFN</sequence>
<dbReference type="InterPro" id="IPR013320">
    <property type="entry name" value="ConA-like_dom_sf"/>
</dbReference>
<feature type="transmembrane region" description="Helical" evidence="1">
    <location>
        <begin position="28"/>
        <end position="48"/>
    </location>
</feature>
<keyword evidence="1" id="KW-0812">Transmembrane</keyword>
<gene>
    <name evidence="2" type="ORF">UFOPK3828_00480</name>
</gene>
<protein>
    <submittedName>
        <fullName evidence="2">Unannotated protein</fullName>
    </submittedName>
</protein>
<dbReference type="AlphaFoldDB" id="A0A6J7K9Z9"/>
<proteinExistence type="predicted"/>
<dbReference type="SUPFAM" id="SSF49899">
    <property type="entry name" value="Concanavalin A-like lectins/glucanases"/>
    <property type="match status" value="1"/>
</dbReference>